<proteinExistence type="predicted"/>
<dbReference type="Gene3D" id="3.40.30.10">
    <property type="entry name" value="Glutaredoxin"/>
    <property type="match status" value="1"/>
</dbReference>
<dbReference type="PANTHER" id="PTHR13887">
    <property type="entry name" value="GLUTATHIONE S-TRANSFERASE KAPPA"/>
    <property type="match status" value="1"/>
</dbReference>
<keyword evidence="3" id="KW-1185">Reference proteome</keyword>
<dbReference type="Proteomes" id="UP001530377">
    <property type="component" value="Unassembled WGS sequence"/>
</dbReference>
<dbReference type="Pfam" id="PF01323">
    <property type="entry name" value="DSBA"/>
    <property type="match status" value="1"/>
</dbReference>
<evidence type="ECO:0000313" key="3">
    <source>
        <dbReference type="Proteomes" id="UP001530377"/>
    </source>
</evidence>
<name>A0ABD3SR38_9STRA</name>
<organism evidence="2 3">
    <name type="scientific">Cyclostephanos tholiformis</name>
    <dbReference type="NCBI Taxonomy" id="382380"/>
    <lineage>
        <taxon>Eukaryota</taxon>
        <taxon>Sar</taxon>
        <taxon>Stramenopiles</taxon>
        <taxon>Ochrophyta</taxon>
        <taxon>Bacillariophyta</taxon>
        <taxon>Coscinodiscophyceae</taxon>
        <taxon>Thalassiosirophycidae</taxon>
        <taxon>Stephanodiscales</taxon>
        <taxon>Stephanodiscaceae</taxon>
        <taxon>Cyclostephanos</taxon>
    </lineage>
</organism>
<accession>A0ABD3SR38</accession>
<comment type="caution">
    <text evidence="2">The sequence shown here is derived from an EMBL/GenBank/DDBJ whole genome shotgun (WGS) entry which is preliminary data.</text>
</comment>
<dbReference type="PANTHER" id="PTHR13887:SF41">
    <property type="entry name" value="THIOREDOXIN SUPERFAMILY PROTEIN"/>
    <property type="match status" value="1"/>
</dbReference>
<evidence type="ECO:0000313" key="2">
    <source>
        <dbReference type="EMBL" id="KAL3826840.1"/>
    </source>
</evidence>
<gene>
    <name evidence="2" type="ORF">ACHAXA_005682</name>
</gene>
<protein>
    <recommendedName>
        <fullName evidence="1">DSBA-like thioredoxin domain-containing protein</fullName>
    </recommendedName>
</protein>
<reference evidence="2 3" key="1">
    <citation type="submission" date="2024-10" db="EMBL/GenBank/DDBJ databases">
        <title>Updated reference genomes for cyclostephanoid diatoms.</title>
        <authorList>
            <person name="Roberts W.R."/>
            <person name="Alverson A.J."/>
        </authorList>
    </citation>
    <scope>NUCLEOTIDE SEQUENCE [LARGE SCALE GENOMIC DNA]</scope>
    <source>
        <strain evidence="2 3">AJA228-03</strain>
    </source>
</reference>
<dbReference type="InterPro" id="IPR036249">
    <property type="entry name" value="Thioredoxin-like_sf"/>
</dbReference>
<dbReference type="AlphaFoldDB" id="A0ABD3SR38"/>
<dbReference type="EMBL" id="JALLPB020000013">
    <property type="protein sequence ID" value="KAL3826840.1"/>
    <property type="molecule type" value="Genomic_DNA"/>
</dbReference>
<evidence type="ECO:0000259" key="1">
    <source>
        <dbReference type="Pfam" id="PF01323"/>
    </source>
</evidence>
<sequence length="152" mass="17288">MEHYNSKFGPAMVETMIPRMKALARQYGIEMEYGGHVGNTFNSHRLIWKAREVGGSELQDKVVQQIFRAYFEENKSLGELSVLEECATKAGYKESHDFLSNEHLGTSEVRQEMQEFGRAFQCTGVPMFIVDGRVKLSGAQEPDAFLRVFKSL</sequence>
<feature type="domain" description="DSBA-like thioredoxin" evidence="1">
    <location>
        <begin position="13"/>
        <end position="147"/>
    </location>
</feature>
<dbReference type="InterPro" id="IPR001853">
    <property type="entry name" value="DSBA-like_thioredoxin_dom"/>
</dbReference>
<dbReference type="SUPFAM" id="SSF52833">
    <property type="entry name" value="Thioredoxin-like"/>
    <property type="match status" value="1"/>
</dbReference>